<dbReference type="PANTHER" id="PTHR42925:SF2">
    <property type="entry name" value="NA+ DRIVEN MULTIDRUG EFFLUX PUMP"/>
    <property type="match status" value="1"/>
</dbReference>
<dbReference type="InterPro" id="IPR047135">
    <property type="entry name" value="YsiQ"/>
</dbReference>
<evidence type="ECO:0000313" key="9">
    <source>
        <dbReference type="Proteomes" id="UP000245959"/>
    </source>
</evidence>
<dbReference type="CDD" id="cd13134">
    <property type="entry name" value="MATE_like_8"/>
    <property type="match status" value="1"/>
</dbReference>
<dbReference type="GO" id="GO:0005886">
    <property type="term" value="C:plasma membrane"/>
    <property type="evidence" value="ECO:0007669"/>
    <property type="project" value="UniProtKB-SubCell"/>
</dbReference>
<feature type="transmembrane region" description="Helical" evidence="7">
    <location>
        <begin position="93"/>
        <end position="115"/>
    </location>
</feature>
<evidence type="ECO:0000256" key="5">
    <source>
        <dbReference type="ARBA" id="ARBA00022989"/>
    </source>
</evidence>
<keyword evidence="6 7" id="KW-0472">Membrane</keyword>
<keyword evidence="5 7" id="KW-1133">Transmembrane helix</keyword>
<evidence type="ECO:0000256" key="4">
    <source>
        <dbReference type="ARBA" id="ARBA00022692"/>
    </source>
</evidence>
<feature type="transmembrane region" description="Helical" evidence="7">
    <location>
        <begin position="236"/>
        <end position="258"/>
    </location>
</feature>
<dbReference type="GO" id="GO:0015297">
    <property type="term" value="F:antiporter activity"/>
    <property type="evidence" value="ECO:0007669"/>
    <property type="project" value="InterPro"/>
</dbReference>
<organism evidence="8 9">
    <name type="scientific">Victivallis vadensis</name>
    <dbReference type="NCBI Taxonomy" id="172901"/>
    <lineage>
        <taxon>Bacteria</taxon>
        <taxon>Pseudomonadati</taxon>
        <taxon>Lentisphaerota</taxon>
        <taxon>Lentisphaeria</taxon>
        <taxon>Victivallales</taxon>
        <taxon>Victivallaceae</taxon>
        <taxon>Victivallis</taxon>
    </lineage>
</organism>
<evidence type="ECO:0000256" key="2">
    <source>
        <dbReference type="ARBA" id="ARBA00022448"/>
    </source>
</evidence>
<evidence type="ECO:0000256" key="1">
    <source>
        <dbReference type="ARBA" id="ARBA00004651"/>
    </source>
</evidence>
<evidence type="ECO:0000313" key="8">
    <source>
        <dbReference type="EMBL" id="PVY33340.1"/>
    </source>
</evidence>
<dbReference type="Proteomes" id="UP000245959">
    <property type="component" value="Unassembled WGS sequence"/>
</dbReference>
<keyword evidence="4 7" id="KW-0812">Transmembrane</keyword>
<keyword evidence="9" id="KW-1185">Reference proteome</keyword>
<feature type="transmembrane region" description="Helical" evidence="7">
    <location>
        <begin position="356"/>
        <end position="378"/>
    </location>
</feature>
<reference evidence="8 9" key="1">
    <citation type="submission" date="2018-04" db="EMBL/GenBank/DDBJ databases">
        <title>Genomic Encyclopedia of Type Strains, Phase IV (KMG-IV): sequencing the most valuable type-strain genomes for metagenomic binning, comparative biology and taxonomic classification.</title>
        <authorList>
            <person name="Goeker M."/>
        </authorList>
    </citation>
    <scope>NUCLEOTIDE SEQUENCE [LARGE SCALE GENOMIC DNA]</scope>
    <source>
        <strain evidence="8 9">DSM 14823</strain>
    </source>
</reference>
<feature type="transmembrane region" description="Helical" evidence="7">
    <location>
        <begin position="60"/>
        <end position="81"/>
    </location>
</feature>
<proteinExistence type="predicted"/>
<dbReference type="NCBIfam" id="TIGR00797">
    <property type="entry name" value="matE"/>
    <property type="match status" value="1"/>
</dbReference>
<feature type="transmembrane region" description="Helical" evidence="7">
    <location>
        <begin position="323"/>
        <end position="344"/>
    </location>
</feature>
<comment type="caution">
    <text evidence="8">The sequence shown here is derived from an EMBL/GenBank/DDBJ whole genome shotgun (WGS) entry which is preliminary data.</text>
</comment>
<evidence type="ECO:0000256" key="7">
    <source>
        <dbReference type="SAM" id="Phobius"/>
    </source>
</evidence>
<gene>
    <name evidence="8" type="ORF">C8D82_15117</name>
</gene>
<dbReference type="InterPro" id="IPR048279">
    <property type="entry name" value="MdtK-like"/>
</dbReference>
<dbReference type="PIRSF" id="PIRSF006603">
    <property type="entry name" value="DinF"/>
    <property type="match status" value="1"/>
</dbReference>
<dbReference type="InterPro" id="IPR002528">
    <property type="entry name" value="MATE_fam"/>
</dbReference>
<feature type="transmembrane region" description="Helical" evidence="7">
    <location>
        <begin position="278"/>
        <end position="302"/>
    </location>
</feature>
<sequence>MNVKELFSDQVFNRKLLRLAFPITLQNLMLALVAAADAIMLGRVSQNAMAAVSLATQIQFVQNMLLGAIVSGVGILGAQYWGKRDSGKMGEIFSLSIHEAVLVSAAFFLGCRFIPEKLMLLFAHDPELVEIGAEYLRVASWSYLLTGISQCYLAIMRVSEHASRSAWISSGAVILNIVLNAVFIFGWFGVPAMGVRGAALATVIARVIELAWCIVSSYEKSFIPLRIRELLRFNAVLFRDFWHYTLPVLGSFLLWGIGFTSYTAIMGHLGPDAAAANAVAAVVRDLMCCLCNGIAAGAGILIGNELGAGNLSLGKAYGQKAMILAFLIGGLSTLVILSSIPLVSGCLELTEQAHHYLVGMFVILSVYMIGRCVCTVVINGIFSSGGDTLFDVYSLAVCMWGIALPCAFLGAFFFHLPVLVVYACTCLDEVGKIPWVMLHYRKYKWVRNITRN</sequence>
<feature type="transmembrane region" description="Helical" evidence="7">
    <location>
        <begin position="20"/>
        <end position="40"/>
    </location>
</feature>
<dbReference type="GO" id="GO:0042910">
    <property type="term" value="F:xenobiotic transmembrane transporter activity"/>
    <property type="evidence" value="ECO:0007669"/>
    <property type="project" value="InterPro"/>
</dbReference>
<protein>
    <submittedName>
        <fullName evidence="8">Putative MATE family efflux protein</fullName>
    </submittedName>
</protein>
<dbReference type="AlphaFoldDB" id="A0A2U1ACM4"/>
<name>A0A2U1ACM4_9BACT</name>
<keyword evidence="2" id="KW-0813">Transport</keyword>
<keyword evidence="3" id="KW-1003">Cell membrane</keyword>
<comment type="subcellular location">
    <subcellularLocation>
        <location evidence="1">Cell membrane</location>
        <topology evidence="1">Multi-pass membrane protein</topology>
    </subcellularLocation>
</comment>
<evidence type="ECO:0000256" key="3">
    <source>
        <dbReference type="ARBA" id="ARBA00022475"/>
    </source>
</evidence>
<dbReference type="PANTHER" id="PTHR42925">
    <property type="entry name" value="MULTIDRUG AND TOXIN EFFLUX PROTEIN MATE FAMILY"/>
    <property type="match status" value="1"/>
</dbReference>
<dbReference type="Pfam" id="PF01554">
    <property type="entry name" value="MatE"/>
    <property type="match status" value="2"/>
</dbReference>
<dbReference type="EMBL" id="QEKH01000051">
    <property type="protein sequence ID" value="PVY33340.1"/>
    <property type="molecule type" value="Genomic_DNA"/>
</dbReference>
<accession>A0A2U1ACM4</accession>
<dbReference type="GeneID" id="78297203"/>
<dbReference type="RefSeq" id="WP_187144120.1">
    <property type="nucleotide sequence ID" value="NZ_CABMMC010000035.1"/>
</dbReference>
<evidence type="ECO:0000256" key="6">
    <source>
        <dbReference type="ARBA" id="ARBA00023136"/>
    </source>
</evidence>
<feature type="transmembrane region" description="Helical" evidence="7">
    <location>
        <begin position="167"/>
        <end position="188"/>
    </location>
</feature>
<feature type="transmembrane region" description="Helical" evidence="7">
    <location>
        <begin position="390"/>
        <end position="413"/>
    </location>
</feature>